<dbReference type="OrthoDB" id="163809at2"/>
<keyword evidence="3" id="KW-1185">Reference proteome</keyword>
<organism evidence="2 3">
    <name type="scientific">Dokdonia pacifica</name>
    <dbReference type="NCBI Taxonomy" id="1627892"/>
    <lineage>
        <taxon>Bacteria</taxon>
        <taxon>Pseudomonadati</taxon>
        <taxon>Bacteroidota</taxon>
        <taxon>Flavobacteriia</taxon>
        <taxon>Flavobacteriales</taxon>
        <taxon>Flavobacteriaceae</taxon>
        <taxon>Dokdonia</taxon>
    </lineage>
</organism>
<dbReference type="AlphaFoldDB" id="A0A238WTX9"/>
<protein>
    <submittedName>
        <fullName evidence="2">Uncharacterized protein</fullName>
    </submittedName>
</protein>
<proteinExistence type="predicted"/>
<dbReference type="RefSeq" id="WP_089370721.1">
    <property type="nucleotide sequence ID" value="NZ_FZNY01000001.1"/>
</dbReference>
<feature type="chain" id="PRO_5012172792" evidence="1">
    <location>
        <begin position="20"/>
        <end position="134"/>
    </location>
</feature>
<keyword evidence="1" id="KW-0732">Signal</keyword>
<feature type="signal peptide" evidence="1">
    <location>
        <begin position="1"/>
        <end position="19"/>
    </location>
</feature>
<dbReference type="EMBL" id="FZNY01000001">
    <property type="protein sequence ID" value="SNR49801.1"/>
    <property type="molecule type" value="Genomic_DNA"/>
</dbReference>
<evidence type="ECO:0000313" key="2">
    <source>
        <dbReference type="EMBL" id="SNR49801.1"/>
    </source>
</evidence>
<reference evidence="2 3" key="1">
    <citation type="submission" date="2017-06" db="EMBL/GenBank/DDBJ databases">
        <authorList>
            <person name="Kim H.J."/>
            <person name="Triplett B.A."/>
        </authorList>
    </citation>
    <scope>NUCLEOTIDE SEQUENCE [LARGE SCALE GENOMIC DNA]</scope>
    <source>
        <strain evidence="2 3">DSM 25597</strain>
    </source>
</reference>
<sequence length="134" mass="14997">MKILRIVFVLISFCAFAKAQNASPTKAADQITFELGLGEHQQINAVEVTFLEVMEDSRCPKDVDCIWAGQAKIKVRIVEKGLKPIEKEVIFDASGKNNILHTSDDVVIKAVHLSPYPKTTTAVHNRVYYLKLQV</sequence>
<accession>A0A238WTX9</accession>
<gene>
    <name evidence="2" type="ORF">SAMN06265376_1011469</name>
</gene>
<evidence type="ECO:0000256" key="1">
    <source>
        <dbReference type="SAM" id="SignalP"/>
    </source>
</evidence>
<name>A0A238WTX9_9FLAO</name>
<evidence type="ECO:0000313" key="3">
    <source>
        <dbReference type="Proteomes" id="UP000198379"/>
    </source>
</evidence>
<dbReference type="Proteomes" id="UP000198379">
    <property type="component" value="Unassembled WGS sequence"/>
</dbReference>